<dbReference type="SUPFAM" id="SSF51246">
    <property type="entry name" value="Rudiment single hybrid motif"/>
    <property type="match status" value="1"/>
</dbReference>
<dbReference type="SUPFAM" id="SSF103431">
    <property type="entry name" value="Cytochrome f subunit of the cytochrome b6f complex, transmembrane anchor"/>
    <property type="match status" value="1"/>
</dbReference>
<dbReference type="GeneID" id="59434155"/>
<evidence type="ECO:0000256" key="1">
    <source>
        <dbReference type="ARBA" id="ARBA00003068"/>
    </source>
</evidence>
<evidence type="ECO:0000256" key="2">
    <source>
        <dbReference type="ARBA" id="ARBA00008923"/>
    </source>
</evidence>
<dbReference type="InterPro" id="IPR024094">
    <property type="entry name" value="Cyt_f_lg_dom"/>
</dbReference>
<feature type="binding site" description="covalent" evidence="18 19">
    <location>
        <position position="58"/>
    </location>
    <ligand>
        <name>heme</name>
        <dbReference type="ChEBI" id="CHEBI:30413"/>
    </ligand>
</feature>
<evidence type="ECO:0000256" key="7">
    <source>
        <dbReference type="ARBA" id="ARBA00022640"/>
    </source>
</evidence>
<keyword evidence="12 18" id="KW-1133">Transmembrane helix</keyword>
<evidence type="ECO:0000259" key="20">
    <source>
        <dbReference type="Pfam" id="PF16639"/>
    </source>
</evidence>
<evidence type="ECO:0000256" key="10">
    <source>
        <dbReference type="ARBA" id="ARBA00022729"/>
    </source>
</evidence>
<dbReference type="RefSeq" id="YP_009936852.1">
    <property type="nucleotide sequence ID" value="NC_050873.1"/>
</dbReference>
<keyword evidence="9 18" id="KW-0479">Metal-binding</keyword>
<comment type="function">
    <text evidence="1 18">Component of the cytochrome b6-f complex, which mediates electron transfer between photosystem II (PSII) and photosystem I (PSI), cyclic electron flow around PSI, and state transitions.</text>
</comment>
<evidence type="ECO:0000256" key="17">
    <source>
        <dbReference type="ARBA" id="ARBA00046266"/>
    </source>
</evidence>
<dbReference type="InterPro" id="IPR002325">
    <property type="entry name" value="Cyt_f"/>
</dbReference>
<organism evidence="21">
    <name type="scientific">Anemone taipaiensis</name>
    <dbReference type="NCBI Taxonomy" id="2291099"/>
    <lineage>
        <taxon>Eukaryota</taxon>
        <taxon>Viridiplantae</taxon>
        <taxon>Streptophyta</taxon>
        <taxon>Embryophyta</taxon>
        <taxon>Tracheophyta</taxon>
        <taxon>Spermatophyta</taxon>
        <taxon>Magnoliopsida</taxon>
        <taxon>Ranunculales</taxon>
        <taxon>Ranunculaceae</taxon>
        <taxon>Ranunculoideae</taxon>
        <taxon>Anemoneae</taxon>
        <taxon>Anemone</taxon>
    </lineage>
</organism>
<keyword evidence="6 18" id="KW-0349">Heme</keyword>
<dbReference type="GO" id="GO:0020037">
    <property type="term" value="F:heme binding"/>
    <property type="evidence" value="ECO:0007669"/>
    <property type="project" value="InterPro"/>
</dbReference>
<dbReference type="EMBL" id="MN080710">
    <property type="protein sequence ID" value="QNL16221.1"/>
    <property type="molecule type" value="Genomic_DNA"/>
</dbReference>
<keyword evidence="21" id="KW-0150">Chloroplast</keyword>
<comment type="cofactor">
    <cofactor evidence="18 19">
        <name>heme</name>
        <dbReference type="ChEBI" id="CHEBI:30413"/>
    </cofactor>
    <text evidence="18 19">Binds 1 heme group covalently.</text>
</comment>
<evidence type="ECO:0000256" key="15">
    <source>
        <dbReference type="ARBA" id="ARBA00023136"/>
    </source>
</evidence>
<feature type="binding site" description="axial binding residue" evidence="18 19">
    <location>
        <position position="62"/>
    </location>
    <ligand>
        <name>heme</name>
        <dbReference type="ChEBI" id="CHEBI:30413"/>
    </ligand>
    <ligandPart>
        <name>Fe</name>
        <dbReference type="ChEBI" id="CHEBI:18248"/>
    </ligandPart>
</feature>
<evidence type="ECO:0000256" key="4">
    <source>
        <dbReference type="ARBA" id="ARBA00022448"/>
    </source>
</evidence>
<dbReference type="FunFam" id="2.40.50.100:FF:000007">
    <property type="entry name" value="Cytochrome f"/>
    <property type="match status" value="1"/>
</dbReference>
<comment type="subunit">
    <text evidence="16 18">The 4 large subunits of the cytochrome b6-f complex are cytochrome b6, subunit IV (17 kDa polypeptide, PetD), cytochrome f and the Rieske protein, while the 4 small subunits are PetG, PetL, PetM and PetN. The complex functions as a dimer.</text>
</comment>
<keyword evidence="4 18" id="KW-0813">Transport</keyword>
<evidence type="ECO:0000256" key="3">
    <source>
        <dbReference type="ARBA" id="ARBA00013528"/>
    </source>
</evidence>
<dbReference type="PROSITE" id="PS51010">
    <property type="entry name" value="CYTF"/>
    <property type="match status" value="1"/>
</dbReference>
<dbReference type="PRINTS" id="PR00610">
    <property type="entry name" value="CYTOCHROMEF"/>
</dbReference>
<proteinExistence type="inferred from homology"/>
<name>A0A7G8ZBT6_9MAGN</name>
<reference evidence="21" key="2">
    <citation type="submission" date="2019-06" db="EMBL/GenBank/DDBJ databases">
        <title>The complete chlororplast genome of Anemone taipaiensis.</title>
        <authorList>
            <person name="Liu M."/>
            <person name="Li Z."/>
        </authorList>
    </citation>
    <scope>NUCLEOTIDE SEQUENCE</scope>
</reference>
<dbReference type="Gene3D" id="2.40.50.100">
    <property type="match status" value="1"/>
</dbReference>
<keyword evidence="11 18" id="KW-0249">Electron transport</keyword>
<dbReference type="GO" id="GO:0005506">
    <property type="term" value="F:iron ion binding"/>
    <property type="evidence" value="ECO:0007669"/>
    <property type="project" value="InterPro"/>
</dbReference>
<accession>A0A7G8ZBT6</accession>
<feature type="binding site" description="axial binding residue" evidence="18 19">
    <location>
        <position position="38"/>
    </location>
    <ligand>
        <name>heme</name>
        <dbReference type="ChEBI" id="CHEBI:30413"/>
    </ligand>
    <ligandPart>
        <name>Fe</name>
        <dbReference type="ChEBI" id="CHEBI:18248"/>
    </ligandPart>
</feature>
<dbReference type="EMBL" id="MK843819">
    <property type="protein sequence ID" value="QNT11480.1"/>
    <property type="molecule type" value="Genomic_DNA"/>
</dbReference>
<evidence type="ECO:0000313" key="21">
    <source>
        <dbReference type="EMBL" id="QNL16221.1"/>
    </source>
</evidence>
<dbReference type="PANTHER" id="PTHR33288">
    <property type="match status" value="1"/>
</dbReference>
<evidence type="ECO:0000313" key="22">
    <source>
        <dbReference type="EMBL" id="QNT11480.1"/>
    </source>
</evidence>
<feature type="domain" description="Cytochrome f large" evidence="20">
    <location>
        <begin position="38"/>
        <end position="192"/>
    </location>
</feature>
<evidence type="ECO:0000256" key="6">
    <source>
        <dbReference type="ARBA" id="ARBA00022617"/>
    </source>
</evidence>
<evidence type="ECO:0000256" key="8">
    <source>
        <dbReference type="ARBA" id="ARBA00022692"/>
    </source>
</evidence>
<dbReference type="GO" id="GO:0015979">
    <property type="term" value="P:photosynthesis"/>
    <property type="evidence" value="ECO:0007669"/>
    <property type="project" value="UniProtKB-UniRule"/>
</dbReference>
<dbReference type="Gene3D" id="2.60.40.830">
    <property type="entry name" value="Cytochrome f large domain"/>
    <property type="match status" value="1"/>
</dbReference>
<geneLocation type="chloroplast" evidence="21"/>
<keyword evidence="8 18" id="KW-0812">Transmembrane</keyword>
<keyword evidence="10 18" id="KW-0732">Signal</keyword>
<sequence length="322" mass="35678">MQNRNTFSWIKEQMTRSIFVSVIIFIYVITRTSISHAYPIFAQQGYENPREATGRIVCANCHLANKPVDIEVPQAVLPDTVFEAVVKIPYDIQLKQVLSNGKRGSLNVGAVLILPEGFELAPSDRISPEMKEKMGNLSFQSYRPTKKNILVIGPVPGQKYSEITFPILSPDPVTKKDVYFLKYPIYVGGNRGRGQIYPDGSKSNNTVYNATASGIVSKIVRKEKGGYEINIADALDGHMVVDIIPPGPELLVSEGESIKLDQPLTSNPNVGGFGQGDAEIVLQDPSRVQGLFLFLASVILAQIFLVLKKKQFEKVQLFEMNF</sequence>
<dbReference type="Gene3D" id="1.20.5.700">
    <property type="entry name" value="Single helix bin"/>
    <property type="match status" value="1"/>
</dbReference>
<evidence type="ECO:0000256" key="18">
    <source>
        <dbReference type="HAMAP-Rule" id="MF_00610"/>
    </source>
</evidence>
<evidence type="ECO:0000256" key="5">
    <source>
        <dbReference type="ARBA" id="ARBA00022531"/>
    </source>
</evidence>
<dbReference type="Pfam" id="PF01333">
    <property type="entry name" value="Apocytochr_F_C"/>
    <property type="match status" value="1"/>
</dbReference>
<dbReference type="SUPFAM" id="SSF49441">
    <property type="entry name" value="Cytochrome f, large domain"/>
    <property type="match status" value="1"/>
</dbReference>
<dbReference type="Pfam" id="PF16639">
    <property type="entry name" value="Apocytochr_F_N"/>
    <property type="match status" value="1"/>
</dbReference>
<dbReference type="GO" id="GO:0009535">
    <property type="term" value="C:chloroplast thylakoid membrane"/>
    <property type="evidence" value="ECO:0007669"/>
    <property type="project" value="UniProtKB-SubCell"/>
</dbReference>
<dbReference type="FunFam" id="2.60.40.830:FF:000001">
    <property type="entry name" value="Cytochrome f"/>
    <property type="match status" value="1"/>
</dbReference>
<evidence type="ECO:0000256" key="11">
    <source>
        <dbReference type="ARBA" id="ARBA00022982"/>
    </source>
</evidence>
<dbReference type="AlphaFoldDB" id="A0A7G8ZBT6"/>
<comment type="subcellular location">
    <subcellularLocation>
        <location evidence="17">Plastid thylakoid membrane</location>
        <topology evidence="17">Single-pass membrane protein</topology>
    </subcellularLocation>
    <subcellularLocation>
        <location evidence="18">Plastid</location>
        <location evidence="18">Chloroplast thylakoid membrane</location>
        <topology evidence="18">Single-pass membrane protein</topology>
    </subcellularLocation>
</comment>
<comment type="similarity">
    <text evidence="2 18">Belongs to the cytochrome f family.</text>
</comment>
<evidence type="ECO:0000256" key="19">
    <source>
        <dbReference type="PIRSR" id="PIRSR602325-50"/>
    </source>
</evidence>
<keyword evidence="13 18" id="KW-0408">Iron</keyword>
<feature type="binding site" description="covalent" evidence="18 19">
    <location>
        <position position="61"/>
    </location>
    <ligand>
        <name>heme</name>
        <dbReference type="ChEBI" id="CHEBI:30413"/>
    </ligand>
</feature>
<keyword evidence="7 21" id="KW-0934">Plastid</keyword>
<protein>
    <recommendedName>
        <fullName evidence="3 18">Cytochrome f</fullName>
    </recommendedName>
</protein>
<keyword evidence="15 18" id="KW-0472">Membrane</keyword>
<keyword evidence="14 18" id="KW-0793">Thylakoid</keyword>
<evidence type="ECO:0000256" key="13">
    <source>
        <dbReference type="ARBA" id="ARBA00023004"/>
    </source>
</evidence>
<feature type="transmembrane region" description="Helical" evidence="18">
    <location>
        <begin position="288"/>
        <end position="307"/>
    </location>
</feature>
<keyword evidence="5 18" id="KW-0602">Photosynthesis</keyword>
<dbReference type="FunFam" id="1.20.5.700:FF:000001">
    <property type="entry name" value="Cytochrome f"/>
    <property type="match status" value="1"/>
</dbReference>
<dbReference type="InterPro" id="IPR036826">
    <property type="entry name" value="Cyt_f_lg_dom_sf"/>
</dbReference>
<dbReference type="InterPro" id="IPR011054">
    <property type="entry name" value="Rudment_hybrid_motif"/>
</dbReference>
<dbReference type="InterPro" id="IPR024058">
    <property type="entry name" value="Cyt-f_TM"/>
</dbReference>
<dbReference type="PANTHER" id="PTHR33288:SF10">
    <property type="entry name" value="CYTOCHROME F"/>
    <property type="match status" value="1"/>
</dbReference>
<reference evidence="22" key="1">
    <citation type="journal article" date="2019" name="Mitochondrial DNA Part B Resour">
        <title>The complete chloroplast genomes of Trollius farreri and Anemone taipaiensis (Ranunculaceae).</title>
        <authorList>
            <person name="Yu B."/>
            <person name="Zhang R."/>
            <person name="Yang Q."/>
            <person name="Xu B."/>
            <person name="Liu Z.-L."/>
        </authorList>
    </citation>
    <scope>NUCLEOTIDE SEQUENCE</scope>
</reference>
<gene>
    <name evidence="18 21" type="primary">petA</name>
</gene>
<evidence type="ECO:0000256" key="9">
    <source>
        <dbReference type="ARBA" id="ARBA00022723"/>
    </source>
</evidence>
<dbReference type="HAMAP" id="MF_00610">
    <property type="entry name" value="Cytb6_f_cytF"/>
    <property type="match status" value="1"/>
</dbReference>
<evidence type="ECO:0000256" key="16">
    <source>
        <dbReference type="ARBA" id="ARBA00025834"/>
    </source>
</evidence>
<dbReference type="GO" id="GO:0009055">
    <property type="term" value="F:electron transfer activity"/>
    <property type="evidence" value="ECO:0007669"/>
    <property type="project" value="UniProtKB-UniRule"/>
</dbReference>
<evidence type="ECO:0000256" key="12">
    <source>
        <dbReference type="ARBA" id="ARBA00022989"/>
    </source>
</evidence>
<evidence type="ECO:0000256" key="14">
    <source>
        <dbReference type="ARBA" id="ARBA00023078"/>
    </source>
</evidence>